<evidence type="ECO:0000259" key="6">
    <source>
        <dbReference type="PROSITE" id="PS51900"/>
    </source>
</evidence>
<dbReference type="CDD" id="cd01189">
    <property type="entry name" value="INT_ICEBs1_C_like"/>
    <property type="match status" value="1"/>
</dbReference>
<dbReference type="SUPFAM" id="SSF56349">
    <property type="entry name" value="DNA breaking-rejoining enzymes"/>
    <property type="match status" value="1"/>
</dbReference>
<evidence type="ECO:0000259" key="5">
    <source>
        <dbReference type="PROSITE" id="PS51898"/>
    </source>
</evidence>
<feature type="region of interest" description="Disordered" evidence="4">
    <location>
        <begin position="415"/>
        <end position="437"/>
    </location>
</feature>
<keyword evidence="8" id="KW-1185">Reference proteome</keyword>
<dbReference type="Gene3D" id="1.10.443.10">
    <property type="entry name" value="Intergrase catalytic core"/>
    <property type="match status" value="1"/>
</dbReference>
<dbReference type="InterPro" id="IPR010998">
    <property type="entry name" value="Integrase_recombinase_N"/>
</dbReference>
<dbReference type="PANTHER" id="PTHR30349">
    <property type="entry name" value="PHAGE INTEGRASE-RELATED"/>
    <property type="match status" value="1"/>
</dbReference>
<proteinExistence type="predicted"/>
<dbReference type="PANTHER" id="PTHR30349:SF91">
    <property type="entry name" value="INTA PROTEIN"/>
    <property type="match status" value="1"/>
</dbReference>
<evidence type="ECO:0000256" key="2">
    <source>
        <dbReference type="ARBA" id="ARBA00023172"/>
    </source>
</evidence>
<dbReference type="EMBL" id="CP073721">
    <property type="protein sequence ID" value="UWZ36355.1"/>
    <property type="molecule type" value="Genomic_DNA"/>
</dbReference>
<dbReference type="InterPro" id="IPR044068">
    <property type="entry name" value="CB"/>
</dbReference>
<dbReference type="InterPro" id="IPR050090">
    <property type="entry name" value="Tyrosine_recombinase_XerCD"/>
</dbReference>
<dbReference type="Pfam" id="PF00589">
    <property type="entry name" value="Phage_integrase"/>
    <property type="match status" value="1"/>
</dbReference>
<feature type="compositionally biased region" description="Basic and acidic residues" evidence="4">
    <location>
        <begin position="424"/>
        <end position="437"/>
    </location>
</feature>
<keyword evidence="1 3" id="KW-0238">DNA-binding</keyword>
<protein>
    <submittedName>
        <fullName evidence="7">Site-specific integrase</fullName>
    </submittedName>
</protein>
<keyword evidence="2" id="KW-0233">DNA recombination</keyword>
<dbReference type="InterPro" id="IPR011010">
    <property type="entry name" value="DNA_brk_join_enz"/>
</dbReference>
<name>A0ABY5Z2V8_9ACTN</name>
<feature type="domain" description="Tyr recombinase" evidence="5">
    <location>
        <begin position="212"/>
        <end position="409"/>
    </location>
</feature>
<evidence type="ECO:0000313" key="7">
    <source>
        <dbReference type="EMBL" id="UWZ36355.1"/>
    </source>
</evidence>
<sequence>MAGKGVVVKRCGCIDPATGRRRGRSCSRLVAPNHGSWYFHCSTVDIFGRAQRVRRGGHPSQTAAAQAMEAFLAQGVADRTVAGWTVARWLRFWLSTRTAIRPTTRLSHTGYIEQFLIPHLGHIRLGELTVQHLATAFERIGQETNRSGKPHTPCTLAHIRTTLRAALNAAVREGLLPDNPARRLELPTHAKPRPVVWSRARVAAWQATGRRPAVAVWTPTQLKAFLHVVRDDRLYGLWWLLALRGLRRSEAAALRWSDLDLDHAELTISKARTTAAYQVYEGDPKTQAGWRTIALDKHTVKVLHAHQRRQRLERGVHDGAWDASGYVFTAPDGRPLHPDAVTRRFVRLLGTTDLPPIRLHDLRHGAACLAHAAGADLKTLQHQLGHASIAVTADIYTTVLPAVQRRCAKATARLLRSTRRQPRRSNERRSSERCRDR</sequence>
<reference evidence="7" key="1">
    <citation type="submission" date="2021-04" db="EMBL/GenBank/DDBJ databases">
        <title>Biosynthetic gene clusters of Dactylosporangioum roseum.</title>
        <authorList>
            <person name="Hartkoorn R.C."/>
            <person name="Beaudoing E."/>
            <person name="Hot D."/>
            <person name="Moureu S."/>
        </authorList>
    </citation>
    <scope>NUCLEOTIDE SEQUENCE</scope>
    <source>
        <strain evidence="7">NRRL B-16295</strain>
    </source>
</reference>
<evidence type="ECO:0000256" key="4">
    <source>
        <dbReference type="SAM" id="MobiDB-lite"/>
    </source>
</evidence>
<dbReference type="PROSITE" id="PS51900">
    <property type="entry name" value="CB"/>
    <property type="match status" value="1"/>
</dbReference>
<evidence type="ECO:0000256" key="3">
    <source>
        <dbReference type="PROSITE-ProRule" id="PRU01248"/>
    </source>
</evidence>
<dbReference type="Proteomes" id="UP001058271">
    <property type="component" value="Chromosome"/>
</dbReference>
<organism evidence="7 8">
    <name type="scientific">Dactylosporangium roseum</name>
    <dbReference type="NCBI Taxonomy" id="47989"/>
    <lineage>
        <taxon>Bacteria</taxon>
        <taxon>Bacillati</taxon>
        <taxon>Actinomycetota</taxon>
        <taxon>Actinomycetes</taxon>
        <taxon>Micromonosporales</taxon>
        <taxon>Micromonosporaceae</taxon>
        <taxon>Dactylosporangium</taxon>
    </lineage>
</organism>
<dbReference type="Gene3D" id="1.10.150.130">
    <property type="match status" value="1"/>
</dbReference>
<dbReference type="InterPro" id="IPR013762">
    <property type="entry name" value="Integrase-like_cat_sf"/>
</dbReference>
<dbReference type="InterPro" id="IPR002104">
    <property type="entry name" value="Integrase_catalytic"/>
</dbReference>
<evidence type="ECO:0000313" key="8">
    <source>
        <dbReference type="Proteomes" id="UP001058271"/>
    </source>
</evidence>
<feature type="domain" description="Core-binding (CB)" evidence="6">
    <location>
        <begin position="84"/>
        <end position="171"/>
    </location>
</feature>
<gene>
    <name evidence="7" type="ORF">Drose_35870</name>
</gene>
<evidence type="ECO:0000256" key="1">
    <source>
        <dbReference type="ARBA" id="ARBA00023125"/>
    </source>
</evidence>
<accession>A0ABY5Z2V8</accession>
<dbReference type="PROSITE" id="PS51898">
    <property type="entry name" value="TYR_RECOMBINASE"/>
    <property type="match status" value="1"/>
</dbReference>